<comment type="similarity">
    <text evidence="4">Belongs to the arginase family.</text>
</comment>
<reference evidence="5 6" key="1">
    <citation type="submission" date="2021-01" db="EMBL/GenBank/DDBJ databases">
        <title>Whole genome shotgun sequence of Actinoplanes deccanensis NBRC 13994.</title>
        <authorList>
            <person name="Komaki H."/>
            <person name="Tamura T."/>
        </authorList>
    </citation>
    <scope>NUCLEOTIDE SEQUENCE [LARGE SCALE GENOMIC DNA]</scope>
    <source>
        <strain evidence="5 6">NBRC 13994</strain>
    </source>
</reference>
<evidence type="ECO:0000256" key="1">
    <source>
        <dbReference type="ARBA" id="ARBA00022723"/>
    </source>
</evidence>
<dbReference type="Gene3D" id="3.40.800.10">
    <property type="entry name" value="Ureohydrolase domain"/>
    <property type="match status" value="1"/>
</dbReference>
<evidence type="ECO:0000313" key="6">
    <source>
        <dbReference type="Proteomes" id="UP000609879"/>
    </source>
</evidence>
<organism evidence="5 6">
    <name type="scientific">Paractinoplanes deccanensis</name>
    <dbReference type="NCBI Taxonomy" id="113561"/>
    <lineage>
        <taxon>Bacteria</taxon>
        <taxon>Bacillati</taxon>
        <taxon>Actinomycetota</taxon>
        <taxon>Actinomycetes</taxon>
        <taxon>Micromonosporales</taxon>
        <taxon>Micromonosporaceae</taxon>
        <taxon>Paractinoplanes</taxon>
    </lineage>
</organism>
<dbReference type="CDD" id="cd09999">
    <property type="entry name" value="Arginase-like_1"/>
    <property type="match status" value="1"/>
</dbReference>
<dbReference type="PRINTS" id="PR00116">
    <property type="entry name" value="ARGINASE"/>
</dbReference>
<sequence length="328" mass="33547">MSRSAGRAWVSSIGGSLRGAIAAVVGAVQIGRAYDSNMTGSDWFLLGAPWDSSGLRRGEERAPTALRRAGIGRLAAVDRGDAATVISSSRRDEATGVRALADTVAAARELAGVLWRREKGRRPLVVGGDCSLLLGVFAGARAALGDVGLWMADGHPDFLDPPSSETGETADSQLAVLTGDGPAELVGLGGAAPMVAAEHVALLGHRTAGLDAASAAELARVPDGLFAVDALAVAGDPHGAGRRAAAWGEELGLPMWLHLDVDVLDPAVLPAVTYPQPGGPDLDQLAAMLTPLAASPRLAGVSIADFRPDLDPGGEHAARLVTLLERIL</sequence>
<evidence type="ECO:0000256" key="2">
    <source>
        <dbReference type="ARBA" id="ARBA00022801"/>
    </source>
</evidence>
<dbReference type="Pfam" id="PF00491">
    <property type="entry name" value="Arginase"/>
    <property type="match status" value="1"/>
</dbReference>
<dbReference type="InterPro" id="IPR023696">
    <property type="entry name" value="Ureohydrolase_dom_sf"/>
</dbReference>
<keyword evidence="2" id="KW-0378">Hydrolase</keyword>
<dbReference type="InterPro" id="IPR006035">
    <property type="entry name" value="Ureohydrolase"/>
</dbReference>
<name>A0ABQ3YFG7_9ACTN</name>
<evidence type="ECO:0000256" key="3">
    <source>
        <dbReference type="ARBA" id="ARBA00023211"/>
    </source>
</evidence>
<dbReference type="PIRSF" id="PIRSF036979">
    <property type="entry name" value="Arginase"/>
    <property type="match status" value="1"/>
</dbReference>
<keyword evidence="3" id="KW-0464">Manganese</keyword>
<keyword evidence="1" id="KW-0479">Metal-binding</keyword>
<dbReference type="Proteomes" id="UP000609879">
    <property type="component" value="Unassembled WGS sequence"/>
</dbReference>
<gene>
    <name evidence="5" type="primary">argI2</name>
    <name evidence="5" type="ORF">Ade02nite_71960</name>
</gene>
<dbReference type="SUPFAM" id="SSF52768">
    <property type="entry name" value="Arginase/deacetylase"/>
    <property type="match status" value="1"/>
</dbReference>
<protein>
    <submittedName>
        <fullName evidence="5">Arginase</fullName>
    </submittedName>
</protein>
<dbReference type="PANTHER" id="PTHR43782">
    <property type="entry name" value="ARGINASE"/>
    <property type="match status" value="1"/>
</dbReference>
<proteinExistence type="inferred from homology"/>
<evidence type="ECO:0000313" key="5">
    <source>
        <dbReference type="EMBL" id="GID78555.1"/>
    </source>
</evidence>
<dbReference type="PROSITE" id="PS51409">
    <property type="entry name" value="ARGINASE_2"/>
    <property type="match status" value="1"/>
</dbReference>
<comment type="caution">
    <text evidence="5">The sequence shown here is derived from an EMBL/GenBank/DDBJ whole genome shotgun (WGS) entry which is preliminary data.</text>
</comment>
<dbReference type="PANTHER" id="PTHR43782:SF3">
    <property type="entry name" value="ARGINASE"/>
    <property type="match status" value="1"/>
</dbReference>
<dbReference type="EMBL" id="BOMI01000146">
    <property type="protein sequence ID" value="GID78555.1"/>
    <property type="molecule type" value="Genomic_DNA"/>
</dbReference>
<keyword evidence="6" id="KW-1185">Reference proteome</keyword>
<evidence type="ECO:0000256" key="4">
    <source>
        <dbReference type="PROSITE-ProRule" id="PRU00742"/>
    </source>
</evidence>
<accession>A0ABQ3YFG7</accession>